<feature type="DNA-binding region" description="H-T-H motif" evidence="4">
    <location>
        <begin position="32"/>
        <end position="51"/>
    </location>
</feature>
<dbReference type="eggNOG" id="COG1309">
    <property type="taxonomic scope" value="Bacteria"/>
</dbReference>
<dbReference type="EMBL" id="HG938353">
    <property type="protein sequence ID" value="CDN48448.1"/>
    <property type="molecule type" value="Genomic_DNA"/>
</dbReference>
<evidence type="ECO:0000256" key="2">
    <source>
        <dbReference type="ARBA" id="ARBA00023125"/>
    </source>
</evidence>
<dbReference type="SUPFAM" id="SSF48498">
    <property type="entry name" value="Tetracyclin repressor-like, C-terminal domain"/>
    <property type="match status" value="1"/>
</dbReference>
<dbReference type="InterPro" id="IPR009057">
    <property type="entry name" value="Homeodomain-like_sf"/>
</dbReference>
<name>A0A068SQH8_NEOGA</name>
<dbReference type="Gene3D" id="1.10.10.60">
    <property type="entry name" value="Homeodomain-like"/>
    <property type="match status" value="1"/>
</dbReference>
<dbReference type="HOGENOM" id="CLU_069356_28_2_5"/>
<dbReference type="SUPFAM" id="SSF46689">
    <property type="entry name" value="Homeodomain-like"/>
    <property type="match status" value="1"/>
</dbReference>
<evidence type="ECO:0000256" key="4">
    <source>
        <dbReference type="PROSITE-ProRule" id="PRU00335"/>
    </source>
</evidence>
<keyword evidence="1" id="KW-0805">Transcription regulation</keyword>
<feature type="domain" description="HTH tetR-type" evidence="5">
    <location>
        <begin position="9"/>
        <end position="69"/>
    </location>
</feature>
<accession>A0A068SQH8</accession>
<keyword evidence="3" id="KW-0804">Transcription</keyword>
<evidence type="ECO:0000313" key="7">
    <source>
        <dbReference type="Proteomes" id="UP000028181"/>
    </source>
</evidence>
<reference evidence="7" key="1">
    <citation type="journal article" date="2014" name="BMC Genomics">
        <title>Genome sequencing of two Neorhizobium galegae strains reveals a noeT gene responsible for the unusual acetylation of the nodulation factors.</title>
        <authorList>
            <person name="Osterman J."/>
            <person name="Marsh J."/>
            <person name="Laine P.K."/>
            <person name="Zeng Z."/>
            <person name="Alatalo E."/>
            <person name="Sullivan J.T."/>
            <person name="Young J.P."/>
            <person name="Thomas-Oates J."/>
            <person name="Paulin L."/>
            <person name="Lindstrom K."/>
        </authorList>
    </citation>
    <scope>NUCLEOTIDE SEQUENCE [LARGE SCALE GENOMIC DNA]</scope>
    <source>
        <strain evidence="7">HAMBI 540</strain>
    </source>
</reference>
<sequence length="190" mass="20724">MKVSRQEAEENRARVVLKAGELFREYGFDGIGIADLMKAAGLTHGGFYGQFKSKVDLAAEATRQALALNITLWRETINRTRGKALKAIAGMYLSRPNLLVRAKGCTFASLCADASRQGEAVQSVFAEGIENHLRLLQEIVDGEGDEERRRKSIVVLSQMVGGLTLARAVGDAPLAAEILAALRDELETRH</sequence>
<dbReference type="KEGG" id="ngg:RG540_CH22800"/>
<dbReference type="RefSeq" id="WP_038587810.1">
    <property type="nucleotide sequence ID" value="NZ_HG938353.1"/>
</dbReference>
<dbReference type="Proteomes" id="UP000028181">
    <property type="component" value="Chromosome I"/>
</dbReference>
<dbReference type="Gene3D" id="1.10.357.10">
    <property type="entry name" value="Tetracycline Repressor, domain 2"/>
    <property type="match status" value="1"/>
</dbReference>
<dbReference type="PANTHER" id="PTHR47506">
    <property type="entry name" value="TRANSCRIPTIONAL REGULATORY PROTEIN"/>
    <property type="match status" value="1"/>
</dbReference>
<gene>
    <name evidence="6" type="ORF">RG540_CH22800</name>
</gene>
<evidence type="ECO:0000313" key="6">
    <source>
        <dbReference type="EMBL" id="CDN48448.1"/>
    </source>
</evidence>
<dbReference type="Pfam" id="PF00440">
    <property type="entry name" value="TetR_N"/>
    <property type="match status" value="1"/>
</dbReference>
<dbReference type="PATRIC" id="fig|1028800.3.peg.2308"/>
<protein>
    <submittedName>
        <fullName evidence="6">Transcriptional regulator, TetR family</fullName>
    </submittedName>
</protein>
<dbReference type="OrthoDB" id="9798857at2"/>
<organism evidence="6 7">
    <name type="scientific">Neorhizobium galegae bv. orientalis str. HAMBI 540</name>
    <dbReference type="NCBI Taxonomy" id="1028800"/>
    <lineage>
        <taxon>Bacteria</taxon>
        <taxon>Pseudomonadati</taxon>
        <taxon>Pseudomonadota</taxon>
        <taxon>Alphaproteobacteria</taxon>
        <taxon>Hyphomicrobiales</taxon>
        <taxon>Rhizobiaceae</taxon>
        <taxon>Rhizobium/Agrobacterium group</taxon>
        <taxon>Neorhizobium</taxon>
    </lineage>
</organism>
<dbReference type="InterPro" id="IPR036271">
    <property type="entry name" value="Tet_transcr_reg_TetR-rel_C_sf"/>
</dbReference>
<proteinExistence type="predicted"/>
<keyword evidence="2 4" id="KW-0238">DNA-binding</keyword>
<dbReference type="PROSITE" id="PS50977">
    <property type="entry name" value="HTH_TETR_2"/>
    <property type="match status" value="1"/>
</dbReference>
<dbReference type="GeneID" id="24257812"/>
<dbReference type="PANTHER" id="PTHR47506:SF7">
    <property type="entry name" value="TRANSCRIPTIONAL REGULATORY PROTEIN"/>
    <property type="match status" value="1"/>
</dbReference>
<evidence type="ECO:0000259" key="5">
    <source>
        <dbReference type="PROSITE" id="PS50977"/>
    </source>
</evidence>
<dbReference type="GO" id="GO:0003677">
    <property type="term" value="F:DNA binding"/>
    <property type="evidence" value="ECO:0007669"/>
    <property type="project" value="UniProtKB-UniRule"/>
</dbReference>
<evidence type="ECO:0000256" key="1">
    <source>
        <dbReference type="ARBA" id="ARBA00023015"/>
    </source>
</evidence>
<keyword evidence="7" id="KW-1185">Reference proteome</keyword>
<dbReference type="InterPro" id="IPR001647">
    <property type="entry name" value="HTH_TetR"/>
</dbReference>
<dbReference type="AlphaFoldDB" id="A0A068SQH8"/>
<evidence type="ECO:0000256" key="3">
    <source>
        <dbReference type="ARBA" id="ARBA00023163"/>
    </source>
</evidence>